<evidence type="ECO:0000256" key="11">
    <source>
        <dbReference type="SAM" id="MobiDB-lite"/>
    </source>
</evidence>
<organism evidence="14 15">
    <name type="scientific">Artemia franciscana</name>
    <name type="common">Brine shrimp</name>
    <name type="synonym">Artemia sanfranciscana</name>
    <dbReference type="NCBI Taxonomy" id="6661"/>
    <lineage>
        <taxon>Eukaryota</taxon>
        <taxon>Metazoa</taxon>
        <taxon>Ecdysozoa</taxon>
        <taxon>Arthropoda</taxon>
        <taxon>Crustacea</taxon>
        <taxon>Branchiopoda</taxon>
        <taxon>Anostraca</taxon>
        <taxon>Artemiidae</taxon>
        <taxon>Artemia</taxon>
    </lineage>
</organism>
<feature type="transmembrane region" description="Helical" evidence="12">
    <location>
        <begin position="133"/>
        <end position="157"/>
    </location>
</feature>
<evidence type="ECO:0000256" key="5">
    <source>
        <dbReference type="ARBA" id="ARBA00022989"/>
    </source>
</evidence>
<dbReference type="Proteomes" id="UP001187531">
    <property type="component" value="Unassembled WGS sequence"/>
</dbReference>
<dbReference type="PANTHER" id="PTHR32546:SF26">
    <property type="entry name" value="SMOG, ISOFORM D"/>
    <property type="match status" value="1"/>
</dbReference>
<feature type="transmembrane region" description="Helical" evidence="12">
    <location>
        <begin position="95"/>
        <end position="112"/>
    </location>
</feature>
<evidence type="ECO:0000256" key="4">
    <source>
        <dbReference type="ARBA" id="ARBA00022692"/>
    </source>
</evidence>
<dbReference type="InterPro" id="IPR017978">
    <property type="entry name" value="GPCR_3_C"/>
</dbReference>
<evidence type="ECO:0000256" key="1">
    <source>
        <dbReference type="ARBA" id="ARBA00004651"/>
    </source>
</evidence>
<comment type="caution">
    <text evidence="14">The sequence shown here is derived from an EMBL/GenBank/DDBJ whole genome shotgun (WGS) entry which is preliminary data.</text>
</comment>
<comment type="similarity">
    <text evidence="2">Belongs to the G-protein coupled receptor 3 family.</text>
</comment>
<reference evidence="14" key="1">
    <citation type="submission" date="2023-07" db="EMBL/GenBank/DDBJ databases">
        <title>Chromosome-level genome assembly of Artemia franciscana.</title>
        <authorList>
            <person name="Jo E."/>
        </authorList>
    </citation>
    <scope>NUCLEOTIDE SEQUENCE</scope>
    <source>
        <tissue evidence="14">Whole body</tissue>
    </source>
</reference>
<feature type="domain" description="G-protein coupled receptors family 3 profile" evidence="13">
    <location>
        <begin position="21"/>
        <end position="274"/>
    </location>
</feature>
<sequence length="431" mass="50274">MSEMNEVQDTNQNEDTPSLTTWIFLGIQAVSMLLILAMMLFIAVHRKLKIIALTPWFMLEFMLLGSLLLYALYIMKVFFSGSRMQCLLEPWIRELGFVALYGSIVIRLYRYLVECRTRKAHRWIVRNHDMLKYLGCMFLVTTVYLLSGTTSSIQYWWEKVQINISTNKTNLMSSETTNHECPIFWWHLVNFGAESLFTWTGIYFAVSSRNMQCDHSECYRLLAALLLEFCASSSYMVLSKTTWIQGISLKQNDIEFFRSQFSVTLTVLINFMPKVYFIQYSKHRQVFERPSDSEVSMGITAPPAPTNDHQIPEVFLLNEARSIDVYVKHNGEVDVKEEEFVDMDPDVVKAELKRVYTQLYVLRSRSVLSNNPHLIKKRSKRLTRKFSRMKDQGAEKVSSRRNYKTGNRKITDDREESVISTEGFSMYISEG</sequence>
<keyword evidence="10" id="KW-0807">Transducer</keyword>
<evidence type="ECO:0000256" key="6">
    <source>
        <dbReference type="ARBA" id="ARBA00023040"/>
    </source>
</evidence>
<evidence type="ECO:0000256" key="3">
    <source>
        <dbReference type="ARBA" id="ARBA00022475"/>
    </source>
</evidence>
<keyword evidence="7 12" id="KW-0472">Membrane</keyword>
<evidence type="ECO:0000313" key="14">
    <source>
        <dbReference type="EMBL" id="KAK2723482.1"/>
    </source>
</evidence>
<dbReference type="EMBL" id="JAVRJZ010000004">
    <property type="protein sequence ID" value="KAK2723482.1"/>
    <property type="molecule type" value="Genomic_DNA"/>
</dbReference>
<dbReference type="GO" id="GO:0004930">
    <property type="term" value="F:G protein-coupled receptor activity"/>
    <property type="evidence" value="ECO:0007669"/>
    <property type="project" value="UniProtKB-KW"/>
</dbReference>
<keyword evidence="5 12" id="KW-1133">Transmembrane helix</keyword>
<keyword evidence="6" id="KW-0297">G-protein coupled receptor</keyword>
<protein>
    <recommendedName>
        <fullName evidence="13">G-protein coupled receptors family 3 profile domain-containing protein</fullName>
    </recommendedName>
</protein>
<evidence type="ECO:0000256" key="8">
    <source>
        <dbReference type="ARBA" id="ARBA00023170"/>
    </source>
</evidence>
<name>A0AA88IMQ2_ARTSF</name>
<evidence type="ECO:0000256" key="10">
    <source>
        <dbReference type="ARBA" id="ARBA00023224"/>
    </source>
</evidence>
<evidence type="ECO:0000259" key="13">
    <source>
        <dbReference type="Pfam" id="PF00003"/>
    </source>
</evidence>
<feature type="transmembrane region" description="Helical" evidence="12">
    <location>
        <begin position="56"/>
        <end position="75"/>
    </location>
</feature>
<feature type="region of interest" description="Disordered" evidence="11">
    <location>
        <begin position="390"/>
        <end position="415"/>
    </location>
</feature>
<keyword evidence="9" id="KW-0325">Glycoprotein</keyword>
<keyword evidence="4 12" id="KW-0812">Transmembrane</keyword>
<evidence type="ECO:0000256" key="2">
    <source>
        <dbReference type="ARBA" id="ARBA00007242"/>
    </source>
</evidence>
<dbReference type="InterPro" id="IPR043458">
    <property type="entry name" value="GPR158/179"/>
</dbReference>
<keyword evidence="15" id="KW-1185">Reference proteome</keyword>
<dbReference type="Pfam" id="PF00003">
    <property type="entry name" value="7tm_3"/>
    <property type="match status" value="1"/>
</dbReference>
<evidence type="ECO:0000256" key="12">
    <source>
        <dbReference type="SAM" id="Phobius"/>
    </source>
</evidence>
<evidence type="ECO:0000256" key="7">
    <source>
        <dbReference type="ARBA" id="ARBA00023136"/>
    </source>
</evidence>
<proteinExistence type="inferred from homology"/>
<feature type="transmembrane region" description="Helical" evidence="12">
    <location>
        <begin position="183"/>
        <end position="206"/>
    </location>
</feature>
<dbReference type="PANTHER" id="PTHR32546">
    <property type="entry name" value="G-PROTEIN COUPLED RECEPTOR 158-RELATED"/>
    <property type="match status" value="1"/>
</dbReference>
<evidence type="ECO:0000313" key="15">
    <source>
        <dbReference type="Proteomes" id="UP001187531"/>
    </source>
</evidence>
<accession>A0AA88IMQ2</accession>
<keyword evidence="3" id="KW-1003">Cell membrane</keyword>
<gene>
    <name evidence="14" type="ORF">QYM36_001970</name>
</gene>
<comment type="subcellular location">
    <subcellularLocation>
        <location evidence="1">Cell membrane</location>
        <topology evidence="1">Multi-pass membrane protein</topology>
    </subcellularLocation>
</comment>
<keyword evidence="8" id="KW-0675">Receptor</keyword>
<dbReference type="GO" id="GO:0005886">
    <property type="term" value="C:plasma membrane"/>
    <property type="evidence" value="ECO:0007669"/>
    <property type="project" value="UniProtKB-SubCell"/>
</dbReference>
<feature type="transmembrane region" description="Helical" evidence="12">
    <location>
        <begin position="20"/>
        <end position="44"/>
    </location>
</feature>
<dbReference type="AlphaFoldDB" id="A0AA88IMQ2"/>
<evidence type="ECO:0000256" key="9">
    <source>
        <dbReference type="ARBA" id="ARBA00023180"/>
    </source>
</evidence>